<comment type="caution">
    <text evidence="2">The sequence shown here is derived from an EMBL/GenBank/DDBJ whole genome shotgun (WGS) entry which is preliminary data.</text>
</comment>
<gene>
    <name evidence="2" type="ORF">C7B43_20095</name>
</gene>
<name>A0A2T2WMG1_9FIRM</name>
<sequence length="134" mass="15758">MFLLQLIMIAQGLCAVNRLLRLHFRGDWPYRWQSPSQEGRVWLQKWQAVYRTVYAFYCMMLVQSVSWLILLKYLRAASLSLWLLTTLGIFVVIFAGLSRHLQGLVRDIFDKLPTPLPSFSIVYRFLTHPPAIDR</sequence>
<keyword evidence="1" id="KW-0472">Membrane</keyword>
<dbReference type="Proteomes" id="UP000242699">
    <property type="component" value="Unassembled WGS sequence"/>
</dbReference>
<evidence type="ECO:0000313" key="3">
    <source>
        <dbReference type="Proteomes" id="UP000242699"/>
    </source>
</evidence>
<feature type="transmembrane region" description="Helical" evidence="1">
    <location>
        <begin position="54"/>
        <end position="74"/>
    </location>
</feature>
<keyword evidence="1" id="KW-1133">Transmembrane helix</keyword>
<proteinExistence type="predicted"/>
<dbReference type="AlphaFoldDB" id="A0A2T2WMG1"/>
<reference evidence="2 3" key="1">
    <citation type="journal article" date="2014" name="BMC Genomics">
        <title>Comparison of environmental and isolate Sulfobacillus genomes reveals diverse carbon, sulfur, nitrogen, and hydrogen metabolisms.</title>
        <authorList>
            <person name="Justice N.B."/>
            <person name="Norman A."/>
            <person name="Brown C.T."/>
            <person name="Singh A."/>
            <person name="Thomas B.C."/>
            <person name="Banfield J.F."/>
        </authorList>
    </citation>
    <scope>NUCLEOTIDE SEQUENCE [LARGE SCALE GENOMIC DNA]</scope>
    <source>
        <strain evidence="2">AMDSBA1</strain>
    </source>
</reference>
<feature type="transmembrane region" description="Helical" evidence="1">
    <location>
        <begin position="81"/>
        <end position="101"/>
    </location>
</feature>
<dbReference type="EMBL" id="PXYT01000094">
    <property type="protein sequence ID" value="PSR23429.1"/>
    <property type="molecule type" value="Genomic_DNA"/>
</dbReference>
<protein>
    <submittedName>
        <fullName evidence="2">Uncharacterized protein</fullName>
    </submittedName>
</protein>
<keyword evidence="1" id="KW-0812">Transmembrane</keyword>
<evidence type="ECO:0000313" key="2">
    <source>
        <dbReference type="EMBL" id="PSR23429.1"/>
    </source>
</evidence>
<accession>A0A2T2WMG1</accession>
<organism evidence="2 3">
    <name type="scientific">Sulfobacillus benefaciens</name>
    <dbReference type="NCBI Taxonomy" id="453960"/>
    <lineage>
        <taxon>Bacteria</taxon>
        <taxon>Bacillati</taxon>
        <taxon>Bacillota</taxon>
        <taxon>Clostridia</taxon>
        <taxon>Eubacteriales</taxon>
        <taxon>Clostridiales Family XVII. Incertae Sedis</taxon>
        <taxon>Sulfobacillus</taxon>
    </lineage>
</organism>
<evidence type="ECO:0000256" key="1">
    <source>
        <dbReference type="SAM" id="Phobius"/>
    </source>
</evidence>